<name>A0A8H4N0L2_9PEZI</name>
<gene>
    <name evidence="2" type="ORF">GTA08_BOTSDO09701</name>
</gene>
<keyword evidence="3" id="KW-1185">Reference proteome</keyword>
<feature type="compositionally biased region" description="Polar residues" evidence="1">
    <location>
        <begin position="259"/>
        <end position="273"/>
    </location>
</feature>
<sequence length="273" mass="28857">MAQQDQPSASNANKASEENPSQHPLRRESEPGQPPNAPRMSFSDTVTTPNLPKSLRPNNIPPRRPLELNTSPTAGPTQSSRTPLQPITPELFSRSFYGNVKTPRGVRPPSRPAPQHRSPSTSDTHHKQTPITETEREASKKKTRRHEIEATKAAIAALREKLARLTAAAGGGAGGGKSAWAAVRGPGKAEAAGPAGAEGKSVVCEDERAAFADAKMGVGTSRAEEGMNGRKKSGSGKVEIAQGYRDNAVLKIPRRKGGNTATNSSTPSIPTTE</sequence>
<evidence type="ECO:0000256" key="1">
    <source>
        <dbReference type="SAM" id="MobiDB-lite"/>
    </source>
</evidence>
<comment type="caution">
    <text evidence="2">The sequence shown here is derived from an EMBL/GenBank/DDBJ whole genome shotgun (WGS) entry which is preliminary data.</text>
</comment>
<feature type="region of interest" description="Disordered" evidence="1">
    <location>
        <begin position="215"/>
        <end position="273"/>
    </location>
</feature>
<protein>
    <submittedName>
        <fullName evidence="2">Uncharacterized protein</fullName>
    </submittedName>
</protein>
<evidence type="ECO:0000313" key="2">
    <source>
        <dbReference type="EMBL" id="KAF4301691.1"/>
    </source>
</evidence>
<dbReference type="Proteomes" id="UP000572817">
    <property type="component" value="Unassembled WGS sequence"/>
</dbReference>
<evidence type="ECO:0000313" key="3">
    <source>
        <dbReference type="Proteomes" id="UP000572817"/>
    </source>
</evidence>
<dbReference type="AlphaFoldDB" id="A0A8H4N0L2"/>
<proteinExistence type="predicted"/>
<feature type="compositionally biased region" description="Polar residues" evidence="1">
    <location>
        <begin position="42"/>
        <end position="51"/>
    </location>
</feature>
<reference evidence="2" key="1">
    <citation type="submission" date="2020-04" db="EMBL/GenBank/DDBJ databases">
        <title>Genome Assembly and Annotation of Botryosphaeria dothidea sdau 11-99, a Latent Pathogen of Apple Fruit Ring Rot in China.</title>
        <authorList>
            <person name="Yu C."/>
            <person name="Diao Y."/>
            <person name="Lu Q."/>
            <person name="Zhao J."/>
            <person name="Cui S."/>
            <person name="Peng C."/>
            <person name="He B."/>
            <person name="Liu H."/>
        </authorList>
    </citation>
    <scope>NUCLEOTIDE SEQUENCE [LARGE SCALE GENOMIC DNA]</scope>
    <source>
        <strain evidence="2">Sdau11-99</strain>
    </source>
</reference>
<feature type="compositionally biased region" description="Polar residues" evidence="1">
    <location>
        <begin position="1"/>
        <end position="22"/>
    </location>
</feature>
<accession>A0A8H4N0L2</accession>
<feature type="compositionally biased region" description="Polar residues" evidence="1">
    <location>
        <begin position="70"/>
        <end position="85"/>
    </location>
</feature>
<feature type="region of interest" description="Disordered" evidence="1">
    <location>
        <begin position="1"/>
        <end position="148"/>
    </location>
</feature>
<feature type="compositionally biased region" description="Basic and acidic residues" evidence="1">
    <location>
        <begin position="133"/>
        <end position="148"/>
    </location>
</feature>
<dbReference type="EMBL" id="WWBZ02000073">
    <property type="protein sequence ID" value="KAF4301691.1"/>
    <property type="molecule type" value="Genomic_DNA"/>
</dbReference>
<organism evidence="2 3">
    <name type="scientific">Botryosphaeria dothidea</name>
    <dbReference type="NCBI Taxonomy" id="55169"/>
    <lineage>
        <taxon>Eukaryota</taxon>
        <taxon>Fungi</taxon>
        <taxon>Dikarya</taxon>
        <taxon>Ascomycota</taxon>
        <taxon>Pezizomycotina</taxon>
        <taxon>Dothideomycetes</taxon>
        <taxon>Dothideomycetes incertae sedis</taxon>
        <taxon>Botryosphaeriales</taxon>
        <taxon>Botryosphaeriaceae</taxon>
        <taxon>Botryosphaeria</taxon>
    </lineage>
</organism>